<gene>
    <name evidence="1" type="ORF">PCASD_23582</name>
</gene>
<name>A0A2N5TUZ9_9BASI</name>
<dbReference type="PANTHER" id="PTHR33096:SF1">
    <property type="entry name" value="CXC1-LIKE CYSTEINE CLUSTER ASSOCIATED WITH KDZ TRANSPOSASES DOMAIN-CONTAINING PROTEIN"/>
    <property type="match status" value="1"/>
</dbReference>
<proteinExistence type="predicted"/>
<dbReference type="Proteomes" id="UP000235392">
    <property type="component" value="Unassembled WGS sequence"/>
</dbReference>
<accession>A0A2N5TUZ9</accession>
<dbReference type="EMBL" id="PGCI01000335">
    <property type="protein sequence ID" value="PLW29322.1"/>
    <property type="molecule type" value="Genomic_DNA"/>
</dbReference>
<dbReference type="PANTHER" id="PTHR33096">
    <property type="entry name" value="CXC2 DOMAIN-CONTAINING PROTEIN"/>
    <property type="match status" value="1"/>
</dbReference>
<protein>
    <submittedName>
        <fullName evidence="1">Uncharacterized protein</fullName>
    </submittedName>
</protein>
<sequence>MDTMVMDALKLTEQQKLAYNACPACFGLEPPNLHKYPVGTKNQLIVCLDGSFQHRQHSKASLVQEQLAAINANNELTKDQNDISRKRLVVEQKRLIIEEQCGQSEVQMNDLKMLREREEDLEDTKSKRVLQIMKEKIQNKWLSPDA</sequence>
<evidence type="ECO:0000313" key="1">
    <source>
        <dbReference type="EMBL" id="PLW29322.1"/>
    </source>
</evidence>
<comment type="caution">
    <text evidence="1">The sequence shown here is derived from an EMBL/GenBank/DDBJ whole genome shotgun (WGS) entry which is preliminary data.</text>
</comment>
<reference evidence="1 2" key="1">
    <citation type="submission" date="2017-11" db="EMBL/GenBank/DDBJ databases">
        <title>De novo assembly and phasing of dikaryotic genomes from two isolates of Puccinia coronata f. sp. avenae, the causal agent of oat crown rust.</title>
        <authorList>
            <person name="Miller M.E."/>
            <person name="Zhang Y."/>
            <person name="Omidvar V."/>
            <person name="Sperschneider J."/>
            <person name="Schwessinger B."/>
            <person name="Raley C."/>
            <person name="Palmer J.M."/>
            <person name="Garnica D."/>
            <person name="Upadhyaya N."/>
            <person name="Rathjen J."/>
            <person name="Taylor J.M."/>
            <person name="Park R.F."/>
            <person name="Dodds P.N."/>
            <person name="Hirsch C.D."/>
            <person name="Kianian S.F."/>
            <person name="Figueroa M."/>
        </authorList>
    </citation>
    <scope>NUCLEOTIDE SEQUENCE [LARGE SCALE GENOMIC DNA]</scope>
    <source>
        <strain evidence="1">12SD80</strain>
    </source>
</reference>
<evidence type="ECO:0000313" key="2">
    <source>
        <dbReference type="Proteomes" id="UP000235392"/>
    </source>
</evidence>
<organism evidence="1 2">
    <name type="scientific">Puccinia coronata f. sp. avenae</name>
    <dbReference type="NCBI Taxonomy" id="200324"/>
    <lineage>
        <taxon>Eukaryota</taxon>
        <taxon>Fungi</taxon>
        <taxon>Dikarya</taxon>
        <taxon>Basidiomycota</taxon>
        <taxon>Pucciniomycotina</taxon>
        <taxon>Pucciniomycetes</taxon>
        <taxon>Pucciniales</taxon>
        <taxon>Pucciniaceae</taxon>
        <taxon>Puccinia</taxon>
    </lineage>
</organism>
<dbReference type="AlphaFoldDB" id="A0A2N5TUZ9"/>